<dbReference type="Proteomes" id="UP000249829">
    <property type="component" value="Unassembled WGS sequence"/>
</dbReference>
<sequence>MAVGTTELCVYMLCIEPSLANARELSSRRIILSGGYVNGSHEKDKLGTVPSLARETVLYTQELTCGLFTRYMLQSGGSSYEDHHHRGVRRYRGQNIFPVEVFSKSCEAQRKENGGCTSRRKCRGRIVVEDHQQHRRDQG</sequence>
<evidence type="ECO:0000313" key="1">
    <source>
        <dbReference type="EMBL" id="PYI24576.1"/>
    </source>
</evidence>
<gene>
    <name evidence="1" type="ORF">BO99DRAFT_277</name>
</gene>
<dbReference type="EMBL" id="KZ825101">
    <property type="protein sequence ID" value="PYI24576.1"/>
    <property type="molecule type" value="Genomic_DNA"/>
</dbReference>
<name>A0A2V5IWI7_ASPV1</name>
<accession>A0A2V5IWI7</accession>
<protein>
    <submittedName>
        <fullName evidence="1">Uncharacterized protein</fullName>
    </submittedName>
</protein>
<proteinExistence type="predicted"/>
<reference evidence="1 2" key="1">
    <citation type="submission" date="2018-02" db="EMBL/GenBank/DDBJ databases">
        <title>The genomes of Aspergillus section Nigri reveals drivers in fungal speciation.</title>
        <authorList>
            <consortium name="DOE Joint Genome Institute"/>
            <person name="Vesth T.C."/>
            <person name="Nybo J."/>
            <person name="Theobald S."/>
            <person name="Brandl J."/>
            <person name="Frisvad J.C."/>
            <person name="Nielsen K.F."/>
            <person name="Lyhne E.K."/>
            <person name="Kogle M.E."/>
            <person name="Kuo A."/>
            <person name="Riley R."/>
            <person name="Clum A."/>
            <person name="Nolan M."/>
            <person name="Lipzen A."/>
            <person name="Salamov A."/>
            <person name="Henrissat B."/>
            <person name="Wiebenga A."/>
            <person name="De vries R.P."/>
            <person name="Grigoriev I.V."/>
            <person name="Mortensen U.H."/>
            <person name="Andersen M.R."/>
            <person name="Baker S.E."/>
        </authorList>
    </citation>
    <scope>NUCLEOTIDE SEQUENCE [LARGE SCALE GENOMIC DNA]</scope>
    <source>
        <strain evidence="1 2">CBS 115571</strain>
    </source>
</reference>
<organism evidence="1 2">
    <name type="scientific">Aspergillus violaceofuscus (strain CBS 115571)</name>
    <dbReference type="NCBI Taxonomy" id="1450538"/>
    <lineage>
        <taxon>Eukaryota</taxon>
        <taxon>Fungi</taxon>
        <taxon>Dikarya</taxon>
        <taxon>Ascomycota</taxon>
        <taxon>Pezizomycotina</taxon>
        <taxon>Eurotiomycetes</taxon>
        <taxon>Eurotiomycetidae</taxon>
        <taxon>Eurotiales</taxon>
        <taxon>Aspergillaceae</taxon>
        <taxon>Aspergillus</taxon>
    </lineage>
</organism>
<keyword evidence="2" id="KW-1185">Reference proteome</keyword>
<dbReference type="AlphaFoldDB" id="A0A2V5IWI7"/>
<evidence type="ECO:0000313" key="2">
    <source>
        <dbReference type="Proteomes" id="UP000249829"/>
    </source>
</evidence>